<dbReference type="Proteomes" id="UP001501427">
    <property type="component" value="Unassembled WGS sequence"/>
</dbReference>
<keyword evidence="2" id="KW-0732">Signal</keyword>
<feature type="chain" id="PRO_5045232465" evidence="2">
    <location>
        <begin position="21"/>
        <end position="241"/>
    </location>
</feature>
<feature type="region of interest" description="Disordered" evidence="1">
    <location>
        <begin position="29"/>
        <end position="49"/>
    </location>
</feature>
<protein>
    <submittedName>
        <fullName evidence="3">Uncharacterized protein</fullName>
    </submittedName>
</protein>
<feature type="signal peptide" evidence="2">
    <location>
        <begin position="1"/>
        <end position="20"/>
    </location>
</feature>
<proteinExistence type="predicted"/>
<comment type="caution">
    <text evidence="3">The sequence shown here is derived from an EMBL/GenBank/DDBJ whole genome shotgun (WGS) entry which is preliminary data.</text>
</comment>
<evidence type="ECO:0000256" key="1">
    <source>
        <dbReference type="SAM" id="MobiDB-lite"/>
    </source>
</evidence>
<name>A0ABN1FA79_9ACTN</name>
<keyword evidence="4" id="KW-1185">Reference proteome</keyword>
<dbReference type="EMBL" id="BAAAHD010000062">
    <property type="protein sequence ID" value="GAA0586289.1"/>
    <property type="molecule type" value="Genomic_DNA"/>
</dbReference>
<sequence>MVSFRAMPVAMLITVTSVTAACGNGGGEVTAAPQNETARPGATAGLDTHHPENAAFFERFRMPNALLVGPPENLAAGADAATAVIVAEVADVRRTRVVGPPEARVPMTGVVLRPVETLHGKLRPELKDVVVEFPGEATVDSPDSIAALRASLPQGKAVWFLRWQGTPPPTSKPGAGPIPQESRKFYGVVSLDGGMFVQGPENVVSPIAADSGETAGPPTMRKAGERFDKLSELAKRVRALD</sequence>
<evidence type="ECO:0000313" key="3">
    <source>
        <dbReference type="EMBL" id="GAA0586289.1"/>
    </source>
</evidence>
<evidence type="ECO:0000256" key="2">
    <source>
        <dbReference type="SAM" id="SignalP"/>
    </source>
</evidence>
<evidence type="ECO:0000313" key="4">
    <source>
        <dbReference type="Proteomes" id="UP001501427"/>
    </source>
</evidence>
<organism evidence="3 4">
    <name type="scientific">Actinomadura livida</name>
    <dbReference type="NCBI Taxonomy" id="79909"/>
    <lineage>
        <taxon>Bacteria</taxon>
        <taxon>Bacillati</taxon>
        <taxon>Actinomycetota</taxon>
        <taxon>Actinomycetes</taxon>
        <taxon>Streptosporangiales</taxon>
        <taxon>Thermomonosporaceae</taxon>
        <taxon>Actinomadura</taxon>
    </lineage>
</organism>
<reference evidence="3 4" key="1">
    <citation type="journal article" date="2019" name="Int. J. Syst. Evol. Microbiol.">
        <title>The Global Catalogue of Microorganisms (GCM) 10K type strain sequencing project: providing services to taxonomists for standard genome sequencing and annotation.</title>
        <authorList>
            <consortium name="The Broad Institute Genomics Platform"/>
            <consortium name="The Broad Institute Genome Sequencing Center for Infectious Disease"/>
            <person name="Wu L."/>
            <person name="Ma J."/>
        </authorList>
    </citation>
    <scope>NUCLEOTIDE SEQUENCE [LARGE SCALE GENOMIC DNA]</scope>
    <source>
        <strain evidence="3 4">JCM 10667</strain>
    </source>
</reference>
<dbReference type="PROSITE" id="PS51257">
    <property type="entry name" value="PROKAR_LIPOPROTEIN"/>
    <property type="match status" value="1"/>
</dbReference>
<accession>A0ABN1FA79</accession>
<gene>
    <name evidence="3" type="ORF">GCM10009546_55820</name>
</gene>